<dbReference type="InterPro" id="IPR004096">
    <property type="entry name" value="V4R"/>
</dbReference>
<sequence>MSAIVQRLVFDVAAGEIRDGQRRYVLIRPDVLMGALHELDGATRQRVLEALAASTERNGGRSVHAYASIDRGTALLDTICDTAAGLGWGRWHMSLGADRLDLTVHNSPFAHGHGKAARAVCAPIAGMLGSVAAMLFEGPVRVEETGCAAHVAGPVCRFVARAQSGASLPTQS</sequence>
<dbReference type="EMBL" id="CP011568">
    <property type="protein sequence ID" value="ALX34883.1"/>
    <property type="molecule type" value="Genomic_DNA"/>
</dbReference>
<dbReference type="STRING" id="445709.ABW99_06560"/>
<dbReference type="RefSeq" id="WP_052892628.1">
    <property type="nucleotide sequence ID" value="NZ_CP011568.3"/>
</dbReference>
<gene>
    <name evidence="2" type="ORF">ABW99_06560</name>
</gene>
<evidence type="ECO:0000259" key="1">
    <source>
        <dbReference type="SMART" id="SM00989"/>
    </source>
</evidence>
<name>A0A0U4EZL7_9BURK</name>
<protein>
    <recommendedName>
        <fullName evidence="1">4-vinyl reductase 4VR domain-containing protein</fullName>
    </recommendedName>
</protein>
<dbReference type="Pfam" id="PF02830">
    <property type="entry name" value="V4R"/>
    <property type="match status" value="1"/>
</dbReference>
<accession>A0A0U4EZL7</accession>
<dbReference type="InterPro" id="IPR024096">
    <property type="entry name" value="NO_sig/Golgi_transp_ligand-bd"/>
</dbReference>
<reference evidence="3" key="1">
    <citation type="submission" date="2015-06" db="EMBL/GenBank/DDBJ databases">
        <authorList>
            <person name="Hoefler B.C."/>
            <person name="Straight P.D."/>
        </authorList>
    </citation>
    <scope>NUCLEOTIDE SEQUENCE [LARGE SCALE GENOMIC DNA]</scope>
    <source>
        <strain evidence="3">DSM 25325</strain>
    </source>
</reference>
<dbReference type="Gene3D" id="3.30.1380.20">
    <property type="entry name" value="Trafficking protein particle complex subunit 3"/>
    <property type="match status" value="1"/>
</dbReference>
<dbReference type="Proteomes" id="UP000036700">
    <property type="component" value="Chromosome"/>
</dbReference>
<organism evidence="2 3">
    <name type="scientific">Pandoraea thiooxydans</name>
    <dbReference type="NCBI Taxonomy" id="445709"/>
    <lineage>
        <taxon>Bacteria</taxon>
        <taxon>Pseudomonadati</taxon>
        <taxon>Pseudomonadota</taxon>
        <taxon>Betaproteobacteria</taxon>
        <taxon>Burkholderiales</taxon>
        <taxon>Burkholderiaceae</taxon>
        <taxon>Pandoraea</taxon>
    </lineage>
</organism>
<dbReference type="SUPFAM" id="SSF111126">
    <property type="entry name" value="Ligand-binding domain in the NO signalling and Golgi transport"/>
    <property type="match status" value="1"/>
</dbReference>
<evidence type="ECO:0000313" key="3">
    <source>
        <dbReference type="Proteomes" id="UP000036700"/>
    </source>
</evidence>
<proteinExistence type="predicted"/>
<dbReference type="AlphaFoldDB" id="A0A0U4EZL7"/>
<evidence type="ECO:0000313" key="2">
    <source>
        <dbReference type="EMBL" id="ALX34883.1"/>
    </source>
</evidence>
<feature type="domain" description="4-vinyl reductase 4VR" evidence="1">
    <location>
        <begin position="99"/>
        <end position="162"/>
    </location>
</feature>
<dbReference type="KEGG" id="ptx:ABW99_06560"/>
<keyword evidence="3" id="KW-1185">Reference proteome</keyword>
<dbReference type="SMART" id="SM00989">
    <property type="entry name" value="V4R"/>
    <property type="match status" value="1"/>
</dbReference>